<dbReference type="PANTHER" id="PTHR31996">
    <property type="entry name" value="COILED-COIL DOMAIN-CONTAINING PROTEIN 115"/>
    <property type="match status" value="1"/>
</dbReference>
<evidence type="ECO:0000313" key="3">
    <source>
        <dbReference type="EMBL" id="CAJ1953344.1"/>
    </source>
</evidence>
<dbReference type="GO" id="GO:0070072">
    <property type="term" value="P:vacuolar proton-transporting V-type ATPase complex assembly"/>
    <property type="evidence" value="ECO:0007669"/>
    <property type="project" value="InterPro"/>
</dbReference>
<dbReference type="PANTHER" id="PTHR31996:SF2">
    <property type="entry name" value="COILED-COIL DOMAIN-CONTAINING PROTEIN 115"/>
    <property type="match status" value="1"/>
</dbReference>
<name>A0AAD2JIG4_9STRA</name>
<dbReference type="EMBL" id="CAKOGP040001825">
    <property type="protein sequence ID" value="CAJ1953344.1"/>
    <property type="molecule type" value="Genomic_DNA"/>
</dbReference>
<comment type="caution">
    <text evidence="3">The sequence shown here is derived from an EMBL/GenBank/DDBJ whole genome shotgun (WGS) entry which is preliminary data.</text>
</comment>
<evidence type="ECO:0000313" key="4">
    <source>
        <dbReference type="Proteomes" id="UP001295423"/>
    </source>
</evidence>
<accession>A0AAD2JIG4</accession>
<sequence>MEVLKHLEVYSKVTEDANKSLKSSCWHLTKSRKRYQGGFLASVDSSYSAGDLREEFSALSVLETAEPALQEESDNVENIAGNAIAWRLVDVAEAKEREEAKTQRKNDTGLRQRNQKENQVQAKPSIQKDDLKSIDPLSLFGGLAPQDLRQAQKNAKQALAKYIDAANEVAAIQQLIATKL</sequence>
<organism evidence="3 4">
    <name type="scientific">Cylindrotheca closterium</name>
    <dbReference type="NCBI Taxonomy" id="2856"/>
    <lineage>
        <taxon>Eukaryota</taxon>
        <taxon>Sar</taxon>
        <taxon>Stramenopiles</taxon>
        <taxon>Ochrophyta</taxon>
        <taxon>Bacillariophyta</taxon>
        <taxon>Bacillariophyceae</taxon>
        <taxon>Bacillariophycidae</taxon>
        <taxon>Bacillariales</taxon>
        <taxon>Bacillariaceae</taxon>
        <taxon>Cylindrotheca</taxon>
    </lineage>
</organism>
<gene>
    <name evidence="3" type="ORF">CYCCA115_LOCUS13983</name>
</gene>
<dbReference type="AlphaFoldDB" id="A0AAD2JIG4"/>
<feature type="region of interest" description="Disordered" evidence="2">
    <location>
        <begin position="97"/>
        <end position="127"/>
    </location>
</feature>
<dbReference type="InterPro" id="IPR040357">
    <property type="entry name" value="Vma22/CCDC115"/>
</dbReference>
<reference evidence="3" key="1">
    <citation type="submission" date="2023-08" db="EMBL/GenBank/DDBJ databases">
        <authorList>
            <person name="Audoor S."/>
            <person name="Bilcke G."/>
        </authorList>
    </citation>
    <scope>NUCLEOTIDE SEQUENCE</scope>
</reference>
<dbReference type="Pfam" id="PF21730">
    <property type="entry name" value="Vma22_CCDC115"/>
    <property type="match status" value="1"/>
</dbReference>
<proteinExistence type="predicted"/>
<feature type="compositionally biased region" description="Basic and acidic residues" evidence="2">
    <location>
        <begin position="97"/>
        <end position="116"/>
    </location>
</feature>
<protein>
    <recommendedName>
        <fullName evidence="1">Vacuolar ATPase assembly protein VMA22</fullName>
    </recommendedName>
</protein>
<evidence type="ECO:0000256" key="2">
    <source>
        <dbReference type="SAM" id="MobiDB-lite"/>
    </source>
</evidence>
<dbReference type="Proteomes" id="UP001295423">
    <property type="component" value="Unassembled WGS sequence"/>
</dbReference>
<dbReference type="GO" id="GO:0051082">
    <property type="term" value="F:unfolded protein binding"/>
    <property type="evidence" value="ECO:0007669"/>
    <property type="project" value="TreeGrafter"/>
</dbReference>
<evidence type="ECO:0000256" key="1">
    <source>
        <dbReference type="ARBA" id="ARBA00093634"/>
    </source>
</evidence>
<keyword evidence="4" id="KW-1185">Reference proteome</keyword>